<comment type="subcellular location">
    <subcellularLocation>
        <location evidence="1 12">Cell membrane</location>
        <topology evidence="1 12">Multi-pass membrane protein</topology>
    </subcellularLocation>
    <subcellularLocation>
        <location evidence="2">Golgi apparatus membrane</location>
        <topology evidence="2">Multi-pass membrane protein</topology>
    </subcellularLocation>
</comment>
<keyword evidence="14" id="KW-1185">Reference proteome</keyword>
<evidence type="ECO:0000256" key="2">
    <source>
        <dbReference type="ARBA" id="ARBA00004653"/>
    </source>
</evidence>
<evidence type="ECO:0000256" key="3">
    <source>
        <dbReference type="ARBA" id="ARBA00007809"/>
    </source>
</evidence>
<evidence type="ECO:0000313" key="13">
    <source>
        <dbReference type="EnsemblMetazoa" id="XP_022663278"/>
    </source>
</evidence>
<keyword evidence="8" id="KW-0677">Repeat</keyword>
<feature type="transmembrane region" description="Helical" evidence="12">
    <location>
        <begin position="203"/>
        <end position="224"/>
    </location>
</feature>
<comment type="similarity">
    <text evidence="3 12">Belongs to the SWEET sugar transporter family.</text>
</comment>
<dbReference type="InterPro" id="IPR004316">
    <property type="entry name" value="SWEET_rpt"/>
</dbReference>
<keyword evidence="10" id="KW-0333">Golgi apparatus</keyword>
<evidence type="ECO:0000313" key="14">
    <source>
        <dbReference type="Proteomes" id="UP000594260"/>
    </source>
</evidence>
<accession>A0A7M7K8P0</accession>
<feature type="transmembrane region" description="Helical" evidence="12">
    <location>
        <begin position="6"/>
        <end position="24"/>
    </location>
</feature>
<evidence type="ECO:0000256" key="6">
    <source>
        <dbReference type="ARBA" id="ARBA00022597"/>
    </source>
</evidence>
<keyword evidence="7 12" id="KW-0812">Transmembrane</keyword>
<reference evidence="13" key="1">
    <citation type="submission" date="2021-01" db="UniProtKB">
        <authorList>
            <consortium name="EnsemblMetazoa"/>
        </authorList>
    </citation>
    <scope>IDENTIFICATION</scope>
</reference>
<keyword evidence="11 12" id="KW-0472">Membrane</keyword>
<feature type="transmembrane region" description="Helical" evidence="12">
    <location>
        <begin position="145"/>
        <end position="168"/>
    </location>
</feature>
<dbReference type="Gene3D" id="1.20.1280.290">
    <property type="match status" value="2"/>
</dbReference>
<keyword evidence="5" id="KW-1003">Cell membrane</keyword>
<feature type="transmembrane region" description="Helical" evidence="12">
    <location>
        <begin position="58"/>
        <end position="78"/>
    </location>
</feature>
<evidence type="ECO:0000256" key="1">
    <source>
        <dbReference type="ARBA" id="ARBA00004651"/>
    </source>
</evidence>
<organism evidence="13 14">
    <name type="scientific">Varroa destructor</name>
    <name type="common">Honeybee mite</name>
    <dbReference type="NCBI Taxonomy" id="109461"/>
    <lineage>
        <taxon>Eukaryota</taxon>
        <taxon>Metazoa</taxon>
        <taxon>Ecdysozoa</taxon>
        <taxon>Arthropoda</taxon>
        <taxon>Chelicerata</taxon>
        <taxon>Arachnida</taxon>
        <taxon>Acari</taxon>
        <taxon>Parasitiformes</taxon>
        <taxon>Mesostigmata</taxon>
        <taxon>Gamasina</taxon>
        <taxon>Dermanyssoidea</taxon>
        <taxon>Varroidae</taxon>
        <taxon>Varroa</taxon>
    </lineage>
</organism>
<dbReference type="GO" id="GO:0005886">
    <property type="term" value="C:plasma membrane"/>
    <property type="evidence" value="ECO:0007669"/>
    <property type="project" value="UniProtKB-SubCell"/>
</dbReference>
<keyword evidence="6 12" id="KW-0762">Sugar transport</keyword>
<feature type="transmembrane region" description="Helical" evidence="12">
    <location>
        <begin position="175"/>
        <end position="197"/>
    </location>
</feature>
<dbReference type="PANTHER" id="PTHR10791:SF30">
    <property type="entry name" value="SUGAR TRANSPORTER SWEET1"/>
    <property type="match status" value="1"/>
</dbReference>
<keyword evidence="9 12" id="KW-1133">Transmembrane helix</keyword>
<evidence type="ECO:0000256" key="9">
    <source>
        <dbReference type="ARBA" id="ARBA00022989"/>
    </source>
</evidence>
<dbReference type="RefSeq" id="XP_022663278.1">
    <property type="nucleotide sequence ID" value="XM_022807543.1"/>
</dbReference>
<dbReference type="GeneID" id="111251185"/>
<protein>
    <recommendedName>
        <fullName evidence="12">Sugar transporter SWEET</fullName>
    </recommendedName>
</protein>
<dbReference type="GO" id="GO:0000139">
    <property type="term" value="C:Golgi membrane"/>
    <property type="evidence" value="ECO:0007669"/>
    <property type="project" value="UniProtKB-SubCell"/>
</dbReference>
<sequence length="236" mass="26774">MNWTQIVADLATLATIINFASGIYQDRFLRQYGHLPLINSTLYEICHRIYKQQSTSDCTPMPFMMGMLCSFLWFQYAILKPDMVVVTLNVIGFTLQTTFLFWFYLYTKPKGQLNVHIGALLLLIVSFHTWLFYGVADTDSAMRTAGYLAIVASIAFFASPLTLLARVLQTRSSQYLPLPLILSSFTVGVLWTLYGLLKQDTFITIPNVLASLITACQLILICIFPRKPLCDTQRLV</sequence>
<dbReference type="InterPro" id="IPR047664">
    <property type="entry name" value="SWEET"/>
</dbReference>
<keyword evidence="4 12" id="KW-0813">Transport</keyword>
<dbReference type="Pfam" id="PF03083">
    <property type="entry name" value="MtN3_slv"/>
    <property type="match status" value="2"/>
</dbReference>
<dbReference type="PANTHER" id="PTHR10791">
    <property type="entry name" value="RAG1-ACTIVATING PROTEIN 1"/>
    <property type="match status" value="1"/>
</dbReference>
<evidence type="ECO:0000256" key="8">
    <source>
        <dbReference type="ARBA" id="ARBA00022737"/>
    </source>
</evidence>
<evidence type="ECO:0000256" key="4">
    <source>
        <dbReference type="ARBA" id="ARBA00022448"/>
    </source>
</evidence>
<feature type="transmembrane region" description="Helical" evidence="12">
    <location>
        <begin position="84"/>
        <end position="106"/>
    </location>
</feature>
<dbReference type="EnsemblMetazoa" id="XM_022807543">
    <property type="protein sequence ID" value="XP_022663278"/>
    <property type="gene ID" value="LOC111251185"/>
</dbReference>
<comment type="function">
    <text evidence="12">Mediates sugar transport across membranes.</text>
</comment>
<dbReference type="FunFam" id="1.20.1280.290:FF:000004">
    <property type="entry name" value="Sugar transporter SWEET"/>
    <property type="match status" value="1"/>
</dbReference>
<evidence type="ECO:0000256" key="7">
    <source>
        <dbReference type="ARBA" id="ARBA00022692"/>
    </source>
</evidence>
<evidence type="ECO:0000256" key="12">
    <source>
        <dbReference type="RuleBase" id="RU910715"/>
    </source>
</evidence>
<dbReference type="Proteomes" id="UP000594260">
    <property type="component" value="Unplaced"/>
</dbReference>
<evidence type="ECO:0000256" key="5">
    <source>
        <dbReference type="ARBA" id="ARBA00022475"/>
    </source>
</evidence>
<evidence type="ECO:0000256" key="10">
    <source>
        <dbReference type="ARBA" id="ARBA00023034"/>
    </source>
</evidence>
<feature type="transmembrane region" description="Helical" evidence="12">
    <location>
        <begin position="113"/>
        <end position="133"/>
    </location>
</feature>
<name>A0A7M7K8P0_VARDE</name>
<proteinExistence type="inferred from homology"/>
<dbReference type="GO" id="GO:0051119">
    <property type="term" value="F:sugar transmembrane transporter activity"/>
    <property type="evidence" value="ECO:0007669"/>
    <property type="project" value="InterPro"/>
</dbReference>
<evidence type="ECO:0000256" key="11">
    <source>
        <dbReference type="ARBA" id="ARBA00023136"/>
    </source>
</evidence>
<dbReference type="AlphaFoldDB" id="A0A7M7K8P0"/>